<comment type="caution">
    <text evidence="1">The sequence shown here is derived from an EMBL/GenBank/DDBJ whole genome shotgun (WGS) entry which is preliminary data.</text>
</comment>
<dbReference type="Proteomes" id="UP000569728">
    <property type="component" value="Unassembled WGS sequence"/>
</dbReference>
<dbReference type="GO" id="GO:0031965">
    <property type="term" value="C:nuclear membrane"/>
    <property type="evidence" value="ECO:0007669"/>
    <property type="project" value="TreeGrafter"/>
</dbReference>
<protein>
    <submittedName>
        <fullName evidence="1">SPT46 protein</fullName>
    </submittedName>
</protein>
<gene>
    <name evidence="1" type="primary">Spata46</name>
    <name evidence="1" type="ORF">OCEOCE_R03375</name>
</gene>
<feature type="non-terminal residue" evidence="1">
    <location>
        <position position="80"/>
    </location>
</feature>
<reference evidence="1 2" key="1">
    <citation type="submission" date="2019-09" db="EMBL/GenBank/DDBJ databases">
        <title>Bird 10,000 Genomes (B10K) Project - Family phase.</title>
        <authorList>
            <person name="Zhang G."/>
        </authorList>
    </citation>
    <scope>NUCLEOTIDE SEQUENCE [LARGE SCALE GENOMIC DNA]</scope>
    <source>
        <strain evidence="1">B10K-CU-031-11</strain>
        <tissue evidence="1">Muscle</tissue>
    </source>
</reference>
<evidence type="ECO:0000313" key="1">
    <source>
        <dbReference type="EMBL" id="NXF44876.1"/>
    </source>
</evidence>
<dbReference type="OrthoDB" id="8898641at2759"/>
<proteinExistence type="predicted"/>
<dbReference type="PANTHER" id="PTHR33517">
    <property type="entry name" value="PROTEIN FAM170B-RELATED"/>
    <property type="match status" value="1"/>
</dbReference>
<keyword evidence="2" id="KW-1185">Reference proteome</keyword>
<accession>A0A7K8TSX8</accession>
<evidence type="ECO:0000313" key="2">
    <source>
        <dbReference type="Proteomes" id="UP000569728"/>
    </source>
</evidence>
<feature type="non-terminal residue" evidence="1">
    <location>
        <position position="1"/>
    </location>
</feature>
<dbReference type="EMBL" id="VWZA01000192">
    <property type="protein sequence ID" value="NXF44876.1"/>
    <property type="molecule type" value="Genomic_DNA"/>
</dbReference>
<dbReference type="InterPro" id="IPR040879">
    <property type="entry name" value="Spt46-like"/>
</dbReference>
<name>A0A7K8TSX8_OCEOC</name>
<dbReference type="PANTHER" id="PTHR33517:SF4">
    <property type="entry name" value="SPERMATOGENESIS-ASSOCIATED PROTEIN 46"/>
    <property type="match status" value="1"/>
</dbReference>
<organism evidence="1 2">
    <name type="scientific">Oceanites oceanicus</name>
    <name type="common">Wilson's storm petrel</name>
    <name type="synonym">Procellaria oceanica</name>
    <dbReference type="NCBI Taxonomy" id="79653"/>
    <lineage>
        <taxon>Eukaryota</taxon>
        <taxon>Metazoa</taxon>
        <taxon>Chordata</taxon>
        <taxon>Craniata</taxon>
        <taxon>Vertebrata</taxon>
        <taxon>Euteleostomi</taxon>
        <taxon>Archelosauria</taxon>
        <taxon>Archosauria</taxon>
        <taxon>Dinosauria</taxon>
        <taxon>Saurischia</taxon>
        <taxon>Theropoda</taxon>
        <taxon>Coelurosauria</taxon>
        <taxon>Aves</taxon>
        <taxon>Neognathae</taxon>
        <taxon>Neoaves</taxon>
        <taxon>Aequornithes</taxon>
        <taxon>Procellariiformes</taxon>
        <taxon>Hydrobatidae</taxon>
        <taxon>Oceanites</taxon>
    </lineage>
</organism>
<dbReference type="GO" id="GO:0009566">
    <property type="term" value="P:fertilization"/>
    <property type="evidence" value="ECO:0007669"/>
    <property type="project" value="TreeGrafter"/>
</dbReference>
<dbReference type="AlphaFoldDB" id="A0A7K8TSX8"/>
<dbReference type="Pfam" id="PF17734">
    <property type="entry name" value="Spt46"/>
    <property type="match status" value="1"/>
</dbReference>
<sequence length="80" mass="9347">ASSRARLTVRDILTVSQWQPVPQRGYQCMSCCRIFPTLWSLTNHIQYSSQEGFSCKVYYRRLKALWEKEHKQQGAAAPRV</sequence>